<dbReference type="RefSeq" id="WP_066464087.1">
    <property type="nucleotide sequence ID" value="NZ_MATO01000034.1"/>
</dbReference>
<gene>
    <name evidence="1" type="ORF">A6K76_01380</name>
</gene>
<keyword evidence="2" id="KW-1185">Reference proteome</keyword>
<organism evidence="1 2">
    <name type="scientific">Caryophanon latum</name>
    <dbReference type="NCBI Taxonomy" id="33977"/>
    <lineage>
        <taxon>Bacteria</taxon>
        <taxon>Bacillati</taxon>
        <taxon>Bacillota</taxon>
        <taxon>Bacilli</taxon>
        <taxon>Bacillales</taxon>
        <taxon>Caryophanaceae</taxon>
        <taxon>Caryophanon</taxon>
    </lineage>
</organism>
<dbReference type="EMBL" id="MATO01000034">
    <property type="protein sequence ID" value="OCS90731.1"/>
    <property type="molecule type" value="Genomic_DNA"/>
</dbReference>
<reference evidence="1 2" key="1">
    <citation type="submission" date="2016-07" db="EMBL/GenBank/DDBJ databases">
        <title>Caryophanon latum genome sequencing.</title>
        <authorList>
            <person name="Verma A."/>
            <person name="Pal Y."/>
            <person name="Krishnamurthi S."/>
        </authorList>
    </citation>
    <scope>NUCLEOTIDE SEQUENCE [LARGE SCALE GENOMIC DNA]</scope>
    <source>
        <strain evidence="1 2">DSM 14151</strain>
    </source>
</reference>
<comment type="caution">
    <text evidence="1">The sequence shown here is derived from an EMBL/GenBank/DDBJ whole genome shotgun (WGS) entry which is preliminary data.</text>
</comment>
<evidence type="ECO:0000313" key="2">
    <source>
        <dbReference type="Proteomes" id="UP000093482"/>
    </source>
</evidence>
<proteinExistence type="predicted"/>
<protein>
    <recommendedName>
        <fullName evidence="3">EcsC family protein</fullName>
    </recommendedName>
</protein>
<accession>A0A1C0YUB2</accession>
<name>A0A1C0YUB2_9BACL</name>
<dbReference type="OrthoDB" id="306887at2"/>
<sequence>MKWFEQQTVLANFFSVLYKIPTVKIDRDAFLAEQFEKSSMKHTIVAQGPIAAGVTEKELNKMAKRIINKRTRQATTVSFAAGLPGGIAMAATVPTDTMQFLANALKMAQELAYLYGYRDFWALQDEARKNELLLFLGTMLEVKGGAASMRLLTTQHANDVAQHMSFSEVERAMYWPILGEIATVIVEKITKKTMASGITKFIPLAGGFMSGGITYTALSNMGEQLHNALRDGIDYTEGKMQADVELIKQAMPK</sequence>
<dbReference type="Proteomes" id="UP000093482">
    <property type="component" value="Unassembled WGS sequence"/>
</dbReference>
<evidence type="ECO:0008006" key="3">
    <source>
        <dbReference type="Google" id="ProtNLM"/>
    </source>
</evidence>
<evidence type="ECO:0000313" key="1">
    <source>
        <dbReference type="EMBL" id="OCS90731.1"/>
    </source>
</evidence>
<dbReference type="AlphaFoldDB" id="A0A1C0YUB2"/>